<dbReference type="AlphaFoldDB" id="A0AAJ7DWD8"/>
<feature type="compositionally biased region" description="Low complexity" evidence="6">
    <location>
        <begin position="24"/>
        <end position="37"/>
    </location>
</feature>
<keyword evidence="4 5" id="KW-0440">LIM domain</keyword>
<proteinExistence type="predicted"/>
<feature type="compositionally biased region" description="Low complexity" evidence="6">
    <location>
        <begin position="76"/>
        <end position="86"/>
    </location>
</feature>
<keyword evidence="2" id="KW-0677">Repeat</keyword>
<dbReference type="PANTHER" id="PTHR45787">
    <property type="entry name" value="LD11652P"/>
    <property type="match status" value="1"/>
</dbReference>
<dbReference type="Proteomes" id="UP000695007">
    <property type="component" value="Unplaced"/>
</dbReference>
<dbReference type="GO" id="GO:0046872">
    <property type="term" value="F:metal ion binding"/>
    <property type="evidence" value="ECO:0007669"/>
    <property type="project" value="UniProtKB-KW"/>
</dbReference>
<feature type="domain" description="LIM zinc-binding" evidence="7">
    <location>
        <begin position="193"/>
        <end position="255"/>
    </location>
</feature>
<organism evidence="8 9">
    <name type="scientific">Ceratosolen solmsi marchali</name>
    <dbReference type="NCBI Taxonomy" id="326594"/>
    <lineage>
        <taxon>Eukaryota</taxon>
        <taxon>Metazoa</taxon>
        <taxon>Ecdysozoa</taxon>
        <taxon>Arthropoda</taxon>
        <taxon>Hexapoda</taxon>
        <taxon>Insecta</taxon>
        <taxon>Pterygota</taxon>
        <taxon>Neoptera</taxon>
        <taxon>Endopterygota</taxon>
        <taxon>Hymenoptera</taxon>
        <taxon>Apocrita</taxon>
        <taxon>Proctotrupomorpha</taxon>
        <taxon>Chalcidoidea</taxon>
        <taxon>Agaonidae</taxon>
        <taxon>Agaoninae</taxon>
        <taxon>Ceratosolen</taxon>
    </lineage>
</organism>
<protein>
    <submittedName>
        <fullName evidence="9">LIM/homeobox protein Lhx9</fullName>
    </submittedName>
</protein>
<evidence type="ECO:0000256" key="6">
    <source>
        <dbReference type="SAM" id="MobiDB-lite"/>
    </source>
</evidence>
<dbReference type="KEGG" id="csol:105362986"/>
<evidence type="ECO:0000313" key="8">
    <source>
        <dbReference type="Proteomes" id="UP000695007"/>
    </source>
</evidence>
<evidence type="ECO:0000256" key="5">
    <source>
        <dbReference type="PROSITE-ProRule" id="PRU00125"/>
    </source>
</evidence>
<dbReference type="SUPFAM" id="SSF57716">
    <property type="entry name" value="Glucocorticoid receptor-like (DNA-binding domain)"/>
    <property type="match status" value="2"/>
</dbReference>
<gene>
    <name evidence="9" type="primary">LOC105362986</name>
</gene>
<feature type="region of interest" description="Disordered" evidence="6">
    <location>
        <begin position="1"/>
        <end position="102"/>
    </location>
</feature>
<dbReference type="InterPro" id="IPR001781">
    <property type="entry name" value="Znf_LIM"/>
</dbReference>
<evidence type="ECO:0000256" key="3">
    <source>
        <dbReference type="ARBA" id="ARBA00022833"/>
    </source>
</evidence>
<evidence type="ECO:0000256" key="4">
    <source>
        <dbReference type="ARBA" id="ARBA00023038"/>
    </source>
</evidence>
<evidence type="ECO:0000259" key="7">
    <source>
        <dbReference type="PROSITE" id="PS50023"/>
    </source>
</evidence>
<feature type="compositionally biased region" description="Basic residues" evidence="6">
    <location>
        <begin position="275"/>
        <end position="287"/>
    </location>
</feature>
<evidence type="ECO:0000256" key="1">
    <source>
        <dbReference type="ARBA" id="ARBA00022723"/>
    </source>
</evidence>
<evidence type="ECO:0000313" key="9">
    <source>
        <dbReference type="RefSeq" id="XP_011498855.1"/>
    </source>
</evidence>
<reference evidence="9" key="1">
    <citation type="submission" date="2025-08" db="UniProtKB">
        <authorList>
            <consortium name="RefSeq"/>
        </authorList>
    </citation>
    <scope>IDENTIFICATION</scope>
</reference>
<dbReference type="SMART" id="SM00132">
    <property type="entry name" value="LIM"/>
    <property type="match status" value="2"/>
</dbReference>
<accession>A0AAJ7DWD8</accession>
<dbReference type="Pfam" id="PF00412">
    <property type="entry name" value="LIM"/>
    <property type="match status" value="2"/>
</dbReference>
<feature type="domain" description="LIM zinc-binding" evidence="7">
    <location>
        <begin position="129"/>
        <end position="191"/>
    </location>
</feature>
<sequence>MNPYPHHPSLAGSPHHPPGEPHHGYGSSTSGNGTASTPDPSPHSPPYGAGPQDGPQGYPGHQQAQAMPSNGHHHAAAQAMMQQAQDQPHHRPYQHPHLPGHMTGYPPVNHNNNCTLKQEGGTGMATSIQQCAGCGNRIVDRWLLHALERYWHNSCLKCTSCGTALAEVGSSCYSKANMILCKADYTRMFGSSGACAACGQTIPATELVTRASGSVFHTKCFTCTKCGTQLTQGDRYYLLSGAAVCETDFHKMVKSSSVAAAAAAAATGNGGMPTRKGKVGRPRRPRD</sequence>
<keyword evidence="3 5" id="KW-0862">Zinc</keyword>
<dbReference type="RefSeq" id="XP_011498855.1">
    <property type="nucleotide sequence ID" value="XM_011500553.1"/>
</dbReference>
<dbReference type="GeneID" id="105362986"/>
<dbReference type="InterPro" id="IPR050945">
    <property type="entry name" value="LMO_RBTN_TF"/>
</dbReference>
<dbReference type="PROSITE" id="PS50023">
    <property type="entry name" value="LIM_DOMAIN_2"/>
    <property type="match status" value="2"/>
</dbReference>
<evidence type="ECO:0000256" key="2">
    <source>
        <dbReference type="ARBA" id="ARBA00022737"/>
    </source>
</evidence>
<dbReference type="Gene3D" id="2.10.110.10">
    <property type="entry name" value="Cysteine Rich Protein"/>
    <property type="match status" value="2"/>
</dbReference>
<keyword evidence="8" id="KW-1185">Reference proteome</keyword>
<keyword evidence="1 5" id="KW-0479">Metal-binding</keyword>
<name>A0AAJ7DWD8_9HYME</name>
<dbReference type="PROSITE" id="PS00478">
    <property type="entry name" value="LIM_DOMAIN_1"/>
    <property type="match status" value="1"/>
</dbReference>
<dbReference type="PANTHER" id="PTHR45787:SF13">
    <property type="entry name" value="LD11652P"/>
    <property type="match status" value="1"/>
</dbReference>
<feature type="region of interest" description="Disordered" evidence="6">
    <location>
        <begin position="264"/>
        <end position="287"/>
    </location>
</feature>
<dbReference type="CDD" id="cd09386">
    <property type="entry name" value="LIM1_LMO4"/>
    <property type="match status" value="1"/>
</dbReference>